<dbReference type="RefSeq" id="WP_092350539.1">
    <property type="nucleotide sequence ID" value="NZ_FNQN01000012.1"/>
</dbReference>
<dbReference type="AlphaFoldDB" id="A0A1H4DXI8"/>
<feature type="domain" description="DUF1468" evidence="2">
    <location>
        <begin position="15"/>
        <end position="149"/>
    </location>
</feature>
<dbReference type="OrthoDB" id="5365532at2"/>
<feature type="transmembrane region" description="Helical" evidence="1">
    <location>
        <begin position="81"/>
        <end position="102"/>
    </location>
</feature>
<feature type="transmembrane region" description="Helical" evidence="1">
    <location>
        <begin position="37"/>
        <end position="60"/>
    </location>
</feature>
<dbReference type="InterPro" id="IPR009936">
    <property type="entry name" value="DUF1468"/>
</dbReference>
<organism evidence="3 4">
    <name type="scientific">Desulfuromusa kysingii</name>
    <dbReference type="NCBI Taxonomy" id="37625"/>
    <lineage>
        <taxon>Bacteria</taxon>
        <taxon>Pseudomonadati</taxon>
        <taxon>Thermodesulfobacteriota</taxon>
        <taxon>Desulfuromonadia</taxon>
        <taxon>Desulfuromonadales</taxon>
        <taxon>Geopsychrobacteraceae</taxon>
        <taxon>Desulfuromusa</taxon>
    </lineage>
</organism>
<evidence type="ECO:0000313" key="4">
    <source>
        <dbReference type="Proteomes" id="UP000199409"/>
    </source>
</evidence>
<evidence type="ECO:0000259" key="2">
    <source>
        <dbReference type="Pfam" id="PF07331"/>
    </source>
</evidence>
<reference evidence="3 4" key="1">
    <citation type="submission" date="2016-10" db="EMBL/GenBank/DDBJ databases">
        <authorList>
            <person name="de Groot N.N."/>
        </authorList>
    </citation>
    <scope>NUCLEOTIDE SEQUENCE [LARGE SCALE GENOMIC DNA]</scope>
    <source>
        <strain evidence="3 4">DSM 7343</strain>
    </source>
</reference>
<dbReference type="EMBL" id="FNQN01000012">
    <property type="protein sequence ID" value="SEA77209.1"/>
    <property type="molecule type" value="Genomic_DNA"/>
</dbReference>
<protein>
    <submittedName>
        <fullName evidence="3">Tripartite tricarboxylate transporter TctB family protein</fullName>
    </submittedName>
</protein>
<feature type="transmembrane region" description="Helical" evidence="1">
    <location>
        <begin position="7"/>
        <end position="25"/>
    </location>
</feature>
<feature type="transmembrane region" description="Helical" evidence="1">
    <location>
        <begin position="122"/>
        <end position="144"/>
    </location>
</feature>
<evidence type="ECO:0000256" key="1">
    <source>
        <dbReference type="SAM" id="Phobius"/>
    </source>
</evidence>
<keyword evidence="1" id="KW-1133">Transmembrane helix</keyword>
<gene>
    <name evidence="3" type="ORF">SAMN05660420_03126</name>
</gene>
<proteinExistence type="predicted"/>
<evidence type="ECO:0000313" key="3">
    <source>
        <dbReference type="EMBL" id="SEA77209.1"/>
    </source>
</evidence>
<sequence>MKNRSLYSELSLVSFFLILTCWYLFDSYKASASTENLLLILPSASVVILLCLWVVLRTCFNFRKQKEVVSEEEQPKPEKKVSVLAAMALLAGYVLSMDWIGFDVATFLFMAALMFLQGERRLVWLGGFSFGFAFLVSLFFEYMIPYPMPMLLGREMIERLI</sequence>
<accession>A0A1H4DXI8</accession>
<keyword evidence="4" id="KW-1185">Reference proteome</keyword>
<name>A0A1H4DXI8_9BACT</name>
<keyword evidence="1" id="KW-0812">Transmembrane</keyword>
<keyword evidence="1" id="KW-0472">Membrane</keyword>
<dbReference type="STRING" id="37625.SAMN05660420_03126"/>
<dbReference type="Pfam" id="PF07331">
    <property type="entry name" value="TctB"/>
    <property type="match status" value="1"/>
</dbReference>
<dbReference type="Proteomes" id="UP000199409">
    <property type="component" value="Unassembled WGS sequence"/>
</dbReference>